<accession>A0A1G9HVF3</accession>
<evidence type="ECO:0000256" key="1">
    <source>
        <dbReference type="ARBA" id="ARBA00023015"/>
    </source>
</evidence>
<dbReference type="PROSITE" id="PS00041">
    <property type="entry name" value="HTH_ARAC_FAMILY_1"/>
    <property type="match status" value="1"/>
</dbReference>
<dbReference type="InterPro" id="IPR018062">
    <property type="entry name" value="HTH_AraC-typ_CS"/>
</dbReference>
<keyword evidence="3" id="KW-0804">Transcription</keyword>
<evidence type="ECO:0000313" key="6">
    <source>
        <dbReference type="Proteomes" id="UP000198662"/>
    </source>
</evidence>
<name>A0A1G9HVF3_9ACTN</name>
<dbReference type="Pfam" id="PF12852">
    <property type="entry name" value="Cupin_6"/>
    <property type="match status" value="1"/>
</dbReference>
<dbReference type="AlphaFoldDB" id="A0A1G9HVF3"/>
<dbReference type="EMBL" id="FNGF01000004">
    <property type="protein sequence ID" value="SDL16796.1"/>
    <property type="molecule type" value="Genomic_DNA"/>
</dbReference>
<dbReference type="RefSeq" id="WP_091049953.1">
    <property type="nucleotide sequence ID" value="NZ_FNGF01000004.1"/>
</dbReference>
<dbReference type="STRING" id="380244.SAMN05216298_2850"/>
<keyword evidence="2" id="KW-0238">DNA-binding</keyword>
<proteinExistence type="predicted"/>
<dbReference type="Proteomes" id="UP000198662">
    <property type="component" value="Unassembled WGS sequence"/>
</dbReference>
<dbReference type="GO" id="GO:0043565">
    <property type="term" value="F:sequence-specific DNA binding"/>
    <property type="evidence" value="ECO:0007669"/>
    <property type="project" value="InterPro"/>
</dbReference>
<evidence type="ECO:0000256" key="2">
    <source>
        <dbReference type="ARBA" id="ARBA00023125"/>
    </source>
</evidence>
<dbReference type="OrthoDB" id="241790at2"/>
<evidence type="ECO:0000259" key="4">
    <source>
        <dbReference type="PROSITE" id="PS01124"/>
    </source>
</evidence>
<keyword evidence="6" id="KW-1185">Reference proteome</keyword>
<feature type="domain" description="HTH araC/xylS-type" evidence="4">
    <location>
        <begin position="202"/>
        <end position="300"/>
    </location>
</feature>
<reference evidence="6" key="1">
    <citation type="submission" date="2016-10" db="EMBL/GenBank/DDBJ databases">
        <authorList>
            <person name="Varghese N."/>
            <person name="Submissions S."/>
        </authorList>
    </citation>
    <scope>NUCLEOTIDE SEQUENCE [LARGE SCALE GENOMIC DNA]</scope>
    <source>
        <strain evidence="6">CGMCC 4.3147</strain>
    </source>
</reference>
<protein>
    <submittedName>
        <fullName evidence="5">Transcriptional regulator, AraC family</fullName>
    </submittedName>
</protein>
<dbReference type="SUPFAM" id="SSF46689">
    <property type="entry name" value="Homeodomain-like"/>
    <property type="match status" value="2"/>
</dbReference>
<dbReference type="PROSITE" id="PS01124">
    <property type="entry name" value="HTH_ARAC_FAMILY_2"/>
    <property type="match status" value="1"/>
</dbReference>
<sequence>MDPLSDMLRGIRAERAAVTRAALEPAWRIGFPDKAPLTLITVVHGGARLVLADGTEHPLGPGSTALVRDTEPFHLLDRDAAPGATGPAYQVSCFDPDADCEPKRDPHGPTAIVVGAYRDLGPRHERLLRTLPKALVLDEETEDVLWLKALDDALARSRRPGGGSLVDRVLDWGLVCTLSCWFDLQGADAPAWYLGVLDPVTGPAIEAMHRDPAGRWSVAALAAESGVSRAHFAKRFTEVMGRPPLAYLAEWRMSLAEDLLADPEVPVATVARRVGYADPFAFSTAFKRVQGMSPRAFRGARLALAAQPV</sequence>
<organism evidence="5 6">
    <name type="scientific">Glycomyces sambucus</name>
    <dbReference type="NCBI Taxonomy" id="380244"/>
    <lineage>
        <taxon>Bacteria</taxon>
        <taxon>Bacillati</taxon>
        <taxon>Actinomycetota</taxon>
        <taxon>Actinomycetes</taxon>
        <taxon>Glycomycetales</taxon>
        <taxon>Glycomycetaceae</taxon>
        <taxon>Glycomyces</taxon>
    </lineage>
</organism>
<keyword evidence="1" id="KW-0805">Transcription regulation</keyword>
<dbReference type="PANTHER" id="PTHR46796:SF13">
    <property type="entry name" value="HTH-TYPE TRANSCRIPTIONAL ACTIVATOR RHAS"/>
    <property type="match status" value="1"/>
</dbReference>
<evidence type="ECO:0000256" key="3">
    <source>
        <dbReference type="ARBA" id="ARBA00023163"/>
    </source>
</evidence>
<dbReference type="PANTHER" id="PTHR46796">
    <property type="entry name" value="HTH-TYPE TRANSCRIPTIONAL ACTIVATOR RHAS-RELATED"/>
    <property type="match status" value="1"/>
</dbReference>
<gene>
    <name evidence="5" type="ORF">SAMN05216298_2850</name>
</gene>
<dbReference type="InterPro" id="IPR009057">
    <property type="entry name" value="Homeodomain-like_sf"/>
</dbReference>
<evidence type="ECO:0000313" key="5">
    <source>
        <dbReference type="EMBL" id="SDL16796.1"/>
    </source>
</evidence>
<dbReference type="GO" id="GO:0003700">
    <property type="term" value="F:DNA-binding transcription factor activity"/>
    <property type="evidence" value="ECO:0007669"/>
    <property type="project" value="InterPro"/>
</dbReference>
<dbReference type="InterPro" id="IPR032783">
    <property type="entry name" value="AraC_lig"/>
</dbReference>
<dbReference type="InterPro" id="IPR018060">
    <property type="entry name" value="HTH_AraC"/>
</dbReference>
<dbReference type="Gene3D" id="1.10.10.60">
    <property type="entry name" value="Homeodomain-like"/>
    <property type="match status" value="2"/>
</dbReference>
<dbReference type="Pfam" id="PF12833">
    <property type="entry name" value="HTH_18"/>
    <property type="match status" value="1"/>
</dbReference>
<dbReference type="InterPro" id="IPR050204">
    <property type="entry name" value="AraC_XylS_family_regulators"/>
</dbReference>
<dbReference type="SMART" id="SM00342">
    <property type="entry name" value="HTH_ARAC"/>
    <property type="match status" value="1"/>
</dbReference>